<reference evidence="2 3" key="1">
    <citation type="journal article" date="2019" name="Commun. Biol.">
        <title>The bagworm genome reveals a unique fibroin gene that provides high tensile strength.</title>
        <authorList>
            <person name="Kono N."/>
            <person name="Nakamura H."/>
            <person name="Ohtoshi R."/>
            <person name="Tomita M."/>
            <person name="Numata K."/>
            <person name="Arakawa K."/>
        </authorList>
    </citation>
    <scope>NUCLEOTIDE SEQUENCE [LARGE SCALE GENOMIC DNA]</scope>
</reference>
<keyword evidence="3" id="KW-1185">Reference proteome</keyword>
<proteinExistence type="predicted"/>
<dbReference type="EMBL" id="BGZK01000078">
    <property type="protein sequence ID" value="GBP16214.1"/>
    <property type="molecule type" value="Genomic_DNA"/>
</dbReference>
<dbReference type="Proteomes" id="UP000299102">
    <property type="component" value="Unassembled WGS sequence"/>
</dbReference>
<protein>
    <submittedName>
        <fullName evidence="2">Uncharacterized protein</fullName>
    </submittedName>
</protein>
<accession>A0A4C1TQI3</accession>
<feature type="region of interest" description="Disordered" evidence="1">
    <location>
        <begin position="1"/>
        <end position="58"/>
    </location>
</feature>
<dbReference type="AlphaFoldDB" id="A0A4C1TQI3"/>
<organism evidence="2 3">
    <name type="scientific">Eumeta variegata</name>
    <name type="common">Bagworm moth</name>
    <name type="synonym">Eumeta japonica</name>
    <dbReference type="NCBI Taxonomy" id="151549"/>
    <lineage>
        <taxon>Eukaryota</taxon>
        <taxon>Metazoa</taxon>
        <taxon>Ecdysozoa</taxon>
        <taxon>Arthropoda</taxon>
        <taxon>Hexapoda</taxon>
        <taxon>Insecta</taxon>
        <taxon>Pterygota</taxon>
        <taxon>Neoptera</taxon>
        <taxon>Endopterygota</taxon>
        <taxon>Lepidoptera</taxon>
        <taxon>Glossata</taxon>
        <taxon>Ditrysia</taxon>
        <taxon>Tineoidea</taxon>
        <taxon>Psychidae</taxon>
        <taxon>Oiketicinae</taxon>
        <taxon>Eumeta</taxon>
    </lineage>
</organism>
<name>A0A4C1TQI3_EUMVA</name>
<sequence length="58" mass="6224">KEKKKKANKSPLVKSASARPGQPGKLAGGFRFGRLLRNNRSRRGPPARPAPTAFSPNA</sequence>
<evidence type="ECO:0000313" key="2">
    <source>
        <dbReference type="EMBL" id="GBP16214.1"/>
    </source>
</evidence>
<evidence type="ECO:0000313" key="3">
    <source>
        <dbReference type="Proteomes" id="UP000299102"/>
    </source>
</evidence>
<feature type="non-terminal residue" evidence="2">
    <location>
        <position position="1"/>
    </location>
</feature>
<gene>
    <name evidence="2" type="ORF">EVAR_93588_1</name>
</gene>
<comment type="caution">
    <text evidence="2">The sequence shown here is derived from an EMBL/GenBank/DDBJ whole genome shotgun (WGS) entry which is preliminary data.</text>
</comment>
<evidence type="ECO:0000256" key="1">
    <source>
        <dbReference type="SAM" id="MobiDB-lite"/>
    </source>
</evidence>